<proteinExistence type="predicted"/>
<dbReference type="EMBL" id="CP113361">
    <property type="protein sequence ID" value="WAI01678.1"/>
    <property type="molecule type" value="Genomic_DNA"/>
</dbReference>
<dbReference type="InterPro" id="IPR036457">
    <property type="entry name" value="PPM-type-like_dom_sf"/>
</dbReference>
<name>A0A9X9S578_METOG</name>
<sequence length="272" mass="28641">MSVPPPVGCRYRISGAAVAGLSHQSEGRLCEDIWEGAVFGVAGAAVAVADGLGSAPHGRRGAMVAVSAAIEALSVFFIPGPDGEGCDAEHEPNHAMVRGACRAAHNAVFRYASACNISSRSFACTLIVLLWNGNQVTTARIGDGAVVCLQGGEQILLSAPQERRYVNEVVPLTDEGYEDACVISSDLSCVTACAIFTDGCERLFLEKKPDGYHPHEPFFLPFFSAIEPLAGTPEGDRAIANLLVSDKFISFSEDDKTLVVVTTNEGSGEYTG</sequence>
<gene>
    <name evidence="2" type="ORF">OU421_02065</name>
</gene>
<dbReference type="GeneID" id="76833849"/>
<keyword evidence="3" id="KW-1185">Reference proteome</keyword>
<evidence type="ECO:0000313" key="3">
    <source>
        <dbReference type="Proteomes" id="UP001163096"/>
    </source>
</evidence>
<dbReference type="RefSeq" id="WP_268186939.1">
    <property type="nucleotide sequence ID" value="NZ_CP113361.1"/>
</dbReference>
<dbReference type="SUPFAM" id="SSF81606">
    <property type="entry name" value="PP2C-like"/>
    <property type="match status" value="1"/>
</dbReference>
<dbReference type="InterPro" id="IPR001932">
    <property type="entry name" value="PPM-type_phosphatase-like_dom"/>
</dbReference>
<dbReference type="Gene3D" id="3.60.40.10">
    <property type="entry name" value="PPM-type phosphatase domain"/>
    <property type="match status" value="1"/>
</dbReference>
<organism evidence="2 3">
    <name type="scientific">Methanogenium organophilum</name>
    <dbReference type="NCBI Taxonomy" id="2199"/>
    <lineage>
        <taxon>Archaea</taxon>
        <taxon>Methanobacteriati</taxon>
        <taxon>Methanobacteriota</taxon>
        <taxon>Stenosarchaea group</taxon>
        <taxon>Methanomicrobia</taxon>
        <taxon>Methanomicrobiales</taxon>
        <taxon>Methanomicrobiaceae</taxon>
        <taxon>Methanogenium</taxon>
    </lineage>
</organism>
<feature type="domain" description="PPM-type phosphatase" evidence="1">
    <location>
        <begin position="20"/>
        <end position="227"/>
    </location>
</feature>
<dbReference type="KEGG" id="mou:OU421_02065"/>
<evidence type="ECO:0000259" key="1">
    <source>
        <dbReference type="Pfam" id="PF13672"/>
    </source>
</evidence>
<dbReference type="Proteomes" id="UP001163096">
    <property type="component" value="Chromosome"/>
</dbReference>
<protein>
    <submittedName>
        <fullName evidence="2">Protein phosphatase 2C domain-containing protein</fullName>
    </submittedName>
</protein>
<dbReference type="Pfam" id="PF13672">
    <property type="entry name" value="PP2C_2"/>
    <property type="match status" value="1"/>
</dbReference>
<reference evidence="2" key="1">
    <citation type="submission" date="2022-11" db="EMBL/GenBank/DDBJ databases">
        <title>Complete genome sequence of Methanogenium organophilum DSM 3596.</title>
        <authorList>
            <person name="Chen S.-C."/>
            <person name="Lai S.-J."/>
            <person name="You Y.-T."/>
        </authorList>
    </citation>
    <scope>NUCLEOTIDE SEQUENCE</scope>
    <source>
        <strain evidence="2">DSM 3596</strain>
    </source>
</reference>
<accession>A0A9X9S578</accession>
<dbReference type="AlphaFoldDB" id="A0A9X9S578"/>
<evidence type="ECO:0000313" key="2">
    <source>
        <dbReference type="EMBL" id="WAI01678.1"/>
    </source>
</evidence>